<dbReference type="InterPro" id="IPR005016">
    <property type="entry name" value="TDE1/TMS"/>
</dbReference>
<feature type="transmembrane region" description="Helical" evidence="6">
    <location>
        <begin position="93"/>
        <end position="118"/>
    </location>
</feature>
<dbReference type="Pfam" id="PF03348">
    <property type="entry name" value="Serinc"/>
    <property type="match status" value="1"/>
</dbReference>
<feature type="transmembrane region" description="Helical" evidence="6">
    <location>
        <begin position="163"/>
        <end position="184"/>
    </location>
</feature>
<feature type="transmembrane region" description="Helical" evidence="6">
    <location>
        <begin position="204"/>
        <end position="228"/>
    </location>
</feature>
<comment type="subcellular location">
    <subcellularLocation>
        <location evidence="1">Membrane</location>
        <topology evidence="1">Multi-pass membrane protein</topology>
    </subcellularLocation>
</comment>
<dbReference type="Proteomes" id="UP000567179">
    <property type="component" value="Unassembled WGS sequence"/>
</dbReference>
<protein>
    <recommendedName>
        <fullName evidence="7">SGNH hydrolase-type esterase domain-containing protein</fullName>
    </recommendedName>
</protein>
<comment type="similarity">
    <text evidence="2">Belongs to the TDE1 family.</text>
</comment>
<name>A0A8H5BQ09_9AGAR</name>
<sequence length="862" mass="94937">MGLLLSLPLAGGLTSVATSCFAGLAFFCTSTAASMFFKSCNCNSSIATRVGFAIIFMLNSILAWIMKTDLAIKLIEKWSFDYIKMECAGEKCYGVLAVHRICFALALFHFVLSSLLIGVKDTKDKRAAIQNGWWGPKVLLWFILVGLSFVIPNGFFMFWGNYVCLIGASIFILLGLVLLVDFAHSWSETCLENWENSSSNFWQWVLIGSTAIMYAFTITLTGLLYGFFAGSGCSLNQFFISFNLALCLVITLTSIHPAIQERNPRSGLAQSSMVAAYCTYLVVSALSNHVHETKQCNPLRDGKKTQKAVLVLGGIFTFLAIAYSTTRAATQSRALVGKGNKKGRIQLADDEGNHHSELGYVSTQPGRTESPRYQALLAAVEAGAIPASALDEEEDEDEDEVVGEMRDDERTGTRYNYSWFHIIFAIAAMYVAMLLTDWNVVSKQPITGSADPNYDVYIGRSEVAMWTRVVSGWVCIVLYMWSLLAPVLMPDRMLAQLKTLFLVAVTATLTVASPPSTPPTVEIRNNDPLIYFHGRWDSSPGTWWTGSGLKINVDNLKSLAVNLGPLTTSPFAAVGVSIGDSPFFTINATAGVNNIPLNATFLSHKPNVPTLVRINVEGSSNNRINLKSITLNAGAKLRPYKSSKLVFQIIGDSFSSGYLLPMGVDQAWPFILGERYGAEHRINAQPGAALADIPSYGNARGVSFQYFRTEDTGFYYTTDHNYTTPWNFARDQPPPTHIIIHIGANDNAQNVTADQFVQVYSDFLDRLRVLYPRQPVFVMTPWGWPYSPDGGVAYYYQGQYQAIVNARVAKGDKNISIIDATGWITWDDVFPDSLHPTGPAQFKIADNVQAALQSWGLPPPPK</sequence>
<proteinExistence type="inferred from homology"/>
<keyword evidence="4 6" id="KW-1133">Transmembrane helix</keyword>
<dbReference type="Pfam" id="PF13472">
    <property type="entry name" value="Lipase_GDSL_2"/>
    <property type="match status" value="1"/>
</dbReference>
<organism evidence="8 9">
    <name type="scientific">Psilocybe cf. subviscida</name>
    <dbReference type="NCBI Taxonomy" id="2480587"/>
    <lineage>
        <taxon>Eukaryota</taxon>
        <taxon>Fungi</taxon>
        <taxon>Dikarya</taxon>
        <taxon>Basidiomycota</taxon>
        <taxon>Agaricomycotina</taxon>
        <taxon>Agaricomycetes</taxon>
        <taxon>Agaricomycetidae</taxon>
        <taxon>Agaricales</taxon>
        <taxon>Agaricineae</taxon>
        <taxon>Strophariaceae</taxon>
        <taxon>Psilocybe</taxon>
    </lineage>
</organism>
<evidence type="ECO:0000259" key="7">
    <source>
        <dbReference type="Pfam" id="PF13472"/>
    </source>
</evidence>
<keyword evidence="5 6" id="KW-0472">Membrane</keyword>
<keyword evidence="9" id="KW-1185">Reference proteome</keyword>
<evidence type="ECO:0000256" key="4">
    <source>
        <dbReference type="ARBA" id="ARBA00022989"/>
    </source>
</evidence>
<evidence type="ECO:0000313" key="8">
    <source>
        <dbReference type="EMBL" id="KAF5327114.1"/>
    </source>
</evidence>
<feature type="transmembrane region" description="Helical" evidence="6">
    <location>
        <begin position="46"/>
        <end position="65"/>
    </location>
</feature>
<dbReference type="SUPFAM" id="SSF52266">
    <property type="entry name" value="SGNH hydrolase"/>
    <property type="match status" value="1"/>
</dbReference>
<dbReference type="AlphaFoldDB" id="A0A8H5BQ09"/>
<feature type="transmembrane region" description="Helical" evidence="6">
    <location>
        <begin position="138"/>
        <end position="156"/>
    </location>
</feature>
<evidence type="ECO:0000256" key="2">
    <source>
        <dbReference type="ARBA" id="ARBA00006665"/>
    </source>
</evidence>
<dbReference type="Gene3D" id="3.40.50.1110">
    <property type="entry name" value="SGNH hydrolase"/>
    <property type="match status" value="1"/>
</dbReference>
<evidence type="ECO:0000256" key="6">
    <source>
        <dbReference type="SAM" id="Phobius"/>
    </source>
</evidence>
<reference evidence="8 9" key="1">
    <citation type="journal article" date="2020" name="ISME J.">
        <title>Uncovering the hidden diversity of litter-decomposition mechanisms in mushroom-forming fungi.</title>
        <authorList>
            <person name="Floudas D."/>
            <person name="Bentzer J."/>
            <person name="Ahren D."/>
            <person name="Johansson T."/>
            <person name="Persson P."/>
            <person name="Tunlid A."/>
        </authorList>
    </citation>
    <scope>NUCLEOTIDE SEQUENCE [LARGE SCALE GENOMIC DNA]</scope>
    <source>
        <strain evidence="8 9">CBS 101986</strain>
    </source>
</reference>
<dbReference type="PANTHER" id="PTHR10383">
    <property type="entry name" value="SERINE INCORPORATOR"/>
    <property type="match status" value="1"/>
</dbReference>
<feature type="transmembrane region" description="Helical" evidence="6">
    <location>
        <begin position="415"/>
        <end position="435"/>
    </location>
</feature>
<dbReference type="EMBL" id="JAACJJ010000014">
    <property type="protein sequence ID" value="KAF5327114.1"/>
    <property type="molecule type" value="Genomic_DNA"/>
</dbReference>
<accession>A0A8H5BQ09</accession>
<evidence type="ECO:0000256" key="1">
    <source>
        <dbReference type="ARBA" id="ARBA00004141"/>
    </source>
</evidence>
<comment type="caution">
    <text evidence="8">The sequence shown here is derived from an EMBL/GenBank/DDBJ whole genome shotgun (WGS) entry which is preliminary data.</text>
</comment>
<feature type="transmembrane region" description="Helical" evidence="6">
    <location>
        <begin position="240"/>
        <end position="259"/>
    </location>
</feature>
<keyword evidence="3 6" id="KW-0812">Transmembrane</keyword>
<evidence type="ECO:0000256" key="5">
    <source>
        <dbReference type="ARBA" id="ARBA00023136"/>
    </source>
</evidence>
<dbReference type="OrthoDB" id="5963193at2759"/>
<evidence type="ECO:0000313" key="9">
    <source>
        <dbReference type="Proteomes" id="UP000567179"/>
    </source>
</evidence>
<evidence type="ECO:0000256" key="3">
    <source>
        <dbReference type="ARBA" id="ARBA00022692"/>
    </source>
</evidence>
<feature type="domain" description="SGNH hydrolase-type esterase" evidence="7">
    <location>
        <begin position="650"/>
        <end position="837"/>
    </location>
</feature>
<dbReference type="PANTHER" id="PTHR10383:SF9">
    <property type="entry name" value="SERINE INCORPORATOR, ISOFORM F"/>
    <property type="match status" value="1"/>
</dbReference>
<dbReference type="InterPro" id="IPR013830">
    <property type="entry name" value="SGNH_hydro"/>
</dbReference>
<feature type="transmembrane region" description="Helical" evidence="6">
    <location>
        <begin position="308"/>
        <end position="325"/>
    </location>
</feature>
<feature type="transmembrane region" description="Helical" evidence="6">
    <location>
        <begin position="470"/>
        <end position="488"/>
    </location>
</feature>
<dbReference type="InterPro" id="IPR036514">
    <property type="entry name" value="SGNH_hydro_sf"/>
</dbReference>
<gene>
    <name evidence="8" type="ORF">D9619_004529</name>
</gene>
<dbReference type="GO" id="GO:0016020">
    <property type="term" value="C:membrane"/>
    <property type="evidence" value="ECO:0007669"/>
    <property type="project" value="UniProtKB-SubCell"/>
</dbReference>